<comment type="cofactor">
    <cofactor evidence="1">
        <name>Mn(2+)</name>
        <dbReference type="ChEBI" id="CHEBI:29035"/>
    </cofactor>
</comment>
<dbReference type="STRING" id="1407499.HHUB_1722"/>
<dbReference type="EC" id="6.3.4.13" evidence="4"/>
<dbReference type="OrthoDB" id="315187at2157"/>
<dbReference type="SMART" id="SM01210">
    <property type="entry name" value="GARS_C"/>
    <property type="match status" value="1"/>
</dbReference>
<dbReference type="GO" id="GO:0006189">
    <property type="term" value="P:'de novo' IMP biosynthetic process"/>
    <property type="evidence" value="ECO:0007669"/>
    <property type="project" value="UniProtKB-UniPathway"/>
</dbReference>
<reference evidence="17" key="1">
    <citation type="journal article" date="2016" name="Environ. Microbiol.">
        <title>The complete genome of a viable archaeum isolated from 123-million-year-old rock salt.</title>
        <authorList>
            <person name="Jaakkola S.T."/>
            <person name="Pfeiffer F."/>
            <person name="Ravantti J.J."/>
            <person name="Guo Q."/>
            <person name="Liu Y."/>
            <person name="Chen X."/>
            <person name="Ma H."/>
            <person name="Yang C."/>
            <person name="Oksanen H.M."/>
            <person name="Bamford D.H."/>
        </authorList>
    </citation>
    <scope>NUCLEOTIDE SEQUENCE</scope>
    <source>
        <strain evidence="17">JI20-1</strain>
    </source>
</reference>
<dbReference type="PANTHER" id="PTHR43472">
    <property type="entry name" value="PHOSPHORIBOSYLAMINE--GLYCINE LIGASE"/>
    <property type="match status" value="1"/>
</dbReference>
<dbReference type="AlphaFoldDB" id="A0A0U5CWH8"/>
<gene>
    <name evidence="16" type="ORF">HHUB_1722</name>
</gene>
<evidence type="ECO:0000256" key="13">
    <source>
        <dbReference type="ARBA" id="ARBA00042864"/>
    </source>
</evidence>
<proteinExistence type="inferred from homology"/>
<evidence type="ECO:0000256" key="3">
    <source>
        <dbReference type="ARBA" id="ARBA00005174"/>
    </source>
</evidence>
<comment type="pathway">
    <text evidence="3">Purine metabolism; IMP biosynthesis via de novo pathway; N(1)-(5-phospho-D-ribosyl)glycinamide from 5-phospho-alpha-D-ribose 1-diphosphate: step 2/2.</text>
</comment>
<dbReference type="Gene3D" id="3.90.600.10">
    <property type="entry name" value="Phosphoribosylglycinamide synthetase, C-terminal domain"/>
    <property type="match status" value="1"/>
</dbReference>
<evidence type="ECO:0000313" key="17">
    <source>
        <dbReference type="Proteomes" id="UP000066737"/>
    </source>
</evidence>
<dbReference type="Pfam" id="PF01071">
    <property type="entry name" value="GARS_A"/>
    <property type="match status" value="1"/>
</dbReference>
<dbReference type="PANTHER" id="PTHR43472:SF1">
    <property type="entry name" value="PHOSPHORIBOSYLAMINE--GLYCINE LIGASE, CHLOROPLASTIC"/>
    <property type="match status" value="1"/>
</dbReference>
<name>A0A0U5CWH8_9EURY</name>
<comment type="cofactor">
    <cofactor evidence="2">
        <name>Mg(2+)</name>
        <dbReference type="ChEBI" id="CHEBI:18420"/>
    </cofactor>
</comment>
<comment type="similarity">
    <text evidence="11">Belongs to the GARS family.</text>
</comment>
<dbReference type="InterPro" id="IPR000115">
    <property type="entry name" value="PRibGlycinamide_synth"/>
</dbReference>
<dbReference type="SUPFAM" id="SSF56059">
    <property type="entry name" value="Glutathione synthetase ATP-binding domain-like"/>
    <property type="match status" value="1"/>
</dbReference>
<dbReference type="GeneID" id="26658401"/>
<dbReference type="RefSeq" id="WP_059056209.1">
    <property type="nucleotide sequence ID" value="NZ_LN831302.1"/>
</dbReference>
<accession>A0A0U5CWH8</accession>
<dbReference type="GO" id="GO:0009113">
    <property type="term" value="P:purine nucleobase biosynthetic process"/>
    <property type="evidence" value="ECO:0007669"/>
    <property type="project" value="InterPro"/>
</dbReference>
<protein>
    <recommendedName>
        <fullName evidence="4">phosphoribosylamine--glycine ligase</fullName>
        <ecNumber evidence="4">6.3.4.13</ecNumber>
    </recommendedName>
    <alternativeName>
        <fullName evidence="12">Glycinamide ribonucleotide synthetase</fullName>
    </alternativeName>
    <alternativeName>
        <fullName evidence="13">Phosphoribosylglycinamide synthetase</fullName>
    </alternativeName>
</protein>
<evidence type="ECO:0000256" key="4">
    <source>
        <dbReference type="ARBA" id="ARBA00013255"/>
    </source>
</evidence>
<dbReference type="EMBL" id="LN831302">
    <property type="protein sequence ID" value="CQH51343.1"/>
    <property type="molecule type" value="Genomic_DNA"/>
</dbReference>
<dbReference type="GO" id="GO:0005524">
    <property type="term" value="F:ATP binding"/>
    <property type="evidence" value="ECO:0007669"/>
    <property type="project" value="UniProtKB-UniRule"/>
</dbReference>
<evidence type="ECO:0000259" key="15">
    <source>
        <dbReference type="PROSITE" id="PS50975"/>
    </source>
</evidence>
<evidence type="ECO:0000256" key="10">
    <source>
        <dbReference type="ARBA" id="ARBA00023211"/>
    </source>
</evidence>
<evidence type="ECO:0000256" key="6">
    <source>
        <dbReference type="ARBA" id="ARBA00022741"/>
    </source>
</evidence>
<dbReference type="UniPathway" id="UPA00074">
    <property type="reaction ID" value="UER00125"/>
</dbReference>
<evidence type="ECO:0000256" key="1">
    <source>
        <dbReference type="ARBA" id="ARBA00001936"/>
    </source>
</evidence>
<dbReference type="InterPro" id="IPR011761">
    <property type="entry name" value="ATP-grasp"/>
</dbReference>
<dbReference type="Gene3D" id="3.30.470.20">
    <property type="entry name" value="ATP-grasp fold, B domain"/>
    <property type="match status" value="1"/>
</dbReference>
<dbReference type="Proteomes" id="UP000066737">
    <property type="component" value="Chromosome I"/>
</dbReference>
<dbReference type="GO" id="GO:0046872">
    <property type="term" value="F:metal ion binding"/>
    <property type="evidence" value="ECO:0007669"/>
    <property type="project" value="InterPro"/>
</dbReference>
<evidence type="ECO:0000256" key="14">
    <source>
        <dbReference type="PROSITE-ProRule" id="PRU00409"/>
    </source>
</evidence>
<evidence type="ECO:0000256" key="8">
    <source>
        <dbReference type="ARBA" id="ARBA00022840"/>
    </source>
</evidence>
<dbReference type="SUPFAM" id="SSF51246">
    <property type="entry name" value="Rudiment single hybrid motif"/>
    <property type="match status" value="1"/>
</dbReference>
<evidence type="ECO:0000256" key="5">
    <source>
        <dbReference type="ARBA" id="ARBA00022598"/>
    </source>
</evidence>
<evidence type="ECO:0000256" key="11">
    <source>
        <dbReference type="ARBA" id="ARBA00038345"/>
    </source>
</evidence>
<dbReference type="SMART" id="SM01209">
    <property type="entry name" value="GARS_A"/>
    <property type="match status" value="1"/>
</dbReference>
<keyword evidence="7" id="KW-0658">Purine biosynthesis</keyword>
<keyword evidence="10" id="KW-0464">Manganese</keyword>
<dbReference type="InterPro" id="IPR020560">
    <property type="entry name" value="PRibGlycinamide_synth_C-dom"/>
</dbReference>
<dbReference type="InterPro" id="IPR020561">
    <property type="entry name" value="PRibGlycinamid_synth_ATP-grasp"/>
</dbReference>
<dbReference type="InterPro" id="IPR011054">
    <property type="entry name" value="Rudment_hybrid_motif"/>
</dbReference>
<keyword evidence="8 14" id="KW-0067">ATP-binding</keyword>
<evidence type="ECO:0000256" key="12">
    <source>
        <dbReference type="ARBA" id="ARBA00042242"/>
    </source>
</evidence>
<dbReference type="GO" id="GO:0004637">
    <property type="term" value="F:phosphoribosylamine-glycine ligase activity"/>
    <property type="evidence" value="ECO:0007669"/>
    <property type="project" value="UniProtKB-EC"/>
</dbReference>
<evidence type="ECO:0000256" key="7">
    <source>
        <dbReference type="ARBA" id="ARBA00022755"/>
    </source>
</evidence>
<feature type="domain" description="ATP-grasp" evidence="15">
    <location>
        <begin position="108"/>
        <end position="310"/>
    </location>
</feature>
<keyword evidence="5 16" id="KW-0436">Ligase</keyword>
<keyword evidence="9" id="KW-0460">Magnesium</keyword>
<evidence type="ECO:0000256" key="2">
    <source>
        <dbReference type="ARBA" id="ARBA00001946"/>
    </source>
</evidence>
<dbReference type="PROSITE" id="PS50975">
    <property type="entry name" value="ATP_GRASP"/>
    <property type="match status" value="1"/>
</dbReference>
<keyword evidence="6 14" id="KW-0547">Nucleotide-binding</keyword>
<evidence type="ECO:0000256" key="9">
    <source>
        <dbReference type="ARBA" id="ARBA00022842"/>
    </source>
</evidence>
<sequence>MEPTKFLFVSADAALIGDVAWQVREEGHDVKYYIEADSDKEIADGFVPKTDDWEAEVEWADVIVFDDIWVGSDVGTGAIAEELRADGHAVVGGTPNTDRLEEDRGYAMEVLEENGVNTIDHEEFTDFQAGIQHVKENPGPYVVKPLGEVQNVKRLLYVGNDDDGSDVVDVLRAYEKAWGHRMKGFQLQRKVEGVEVAVCGFFNGNEFVEPVNFNFEHKRLFPGNIGPSTGEMGTSMFWSRRNDLFERTLGRMEGWLADEGYVGSIDLNCIVNDTGVYPLEFTPRFGYPTITLQEEAIESSTGEFFAALANGRDPEFEVHDGYQVGVRVVLPPFPFDDEATYDENSRNAAIVFDSDADGGATTPPPGVHIEDAKCVSLRDTESGSGEPCDPRARVDGQWRVAGESGMPLVVTGKGETMREAQAQAYERVEDVLIPNLYYRDDIGDRWVEGDGDRLQAWDYLGPADE</sequence>
<dbReference type="KEGG" id="hhb:Hhub_1722"/>
<evidence type="ECO:0000313" key="16">
    <source>
        <dbReference type="EMBL" id="CQH51343.1"/>
    </source>
</evidence>
<dbReference type="InterPro" id="IPR037123">
    <property type="entry name" value="PRibGlycinamide_synth_C_sf"/>
</dbReference>
<keyword evidence="17" id="KW-1185">Reference proteome</keyword>
<organism evidence="16 17">
    <name type="scientific">Halobacterium hubeiense</name>
    <dbReference type="NCBI Taxonomy" id="1407499"/>
    <lineage>
        <taxon>Archaea</taxon>
        <taxon>Methanobacteriati</taxon>
        <taxon>Methanobacteriota</taxon>
        <taxon>Stenosarchaea group</taxon>
        <taxon>Halobacteria</taxon>
        <taxon>Halobacteriales</taxon>
        <taxon>Halobacteriaceae</taxon>
        <taxon>Halobacterium</taxon>
    </lineage>
</organism>